<comment type="caution">
    <text evidence="4">The sequence shown here is derived from an EMBL/GenBank/DDBJ whole genome shotgun (WGS) entry which is preliminary data.</text>
</comment>
<dbReference type="GO" id="GO:0009279">
    <property type="term" value="C:cell outer membrane"/>
    <property type="evidence" value="ECO:0007669"/>
    <property type="project" value="UniProtKB-SubCell"/>
</dbReference>
<gene>
    <name evidence="4" type="ORF">DFR42_1011429</name>
</gene>
<dbReference type="Gene3D" id="2.40.160.20">
    <property type="match status" value="1"/>
</dbReference>
<dbReference type="EMBL" id="QJKB01000001">
    <property type="protein sequence ID" value="PXX47830.1"/>
    <property type="molecule type" value="Genomic_DNA"/>
</dbReference>
<feature type="chain" id="PRO_5016275924" evidence="2">
    <location>
        <begin position="25"/>
        <end position="186"/>
    </location>
</feature>
<name>A0A318JTV4_9BURK</name>
<organism evidence="4 5">
    <name type="scientific">Undibacterium pigrum</name>
    <dbReference type="NCBI Taxonomy" id="401470"/>
    <lineage>
        <taxon>Bacteria</taxon>
        <taxon>Pseudomonadati</taxon>
        <taxon>Pseudomonadota</taxon>
        <taxon>Betaproteobacteria</taxon>
        <taxon>Burkholderiales</taxon>
        <taxon>Oxalobacteraceae</taxon>
        <taxon>Undibacterium</taxon>
    </lineage>
</organism>
<comment type="subcellular location">
    <subcellularLocation>
        <location evidence="1">Cell outer membrane</location>
    </subcellularLocation>
</comment>
<dbReference type="OrthoDB" id="8776440at2"/>
<sequence length="186" mass="19711">MPTKKIIALALAISSLLMVTTANAQFYAGATIGQARWNMDCAATSRCKTSDTSFNVLSGYNFNANWGLEGSYYDLGTVKATIYGMDAEMKASGIDLAGTYRAQLGNNWGLFTKLGLAYSKGEATATFNNVRGTSNKNSAQALVGVGATYTFTPNFAARAEISSRKVDFVGGDGNITNFNVGVQALF</sequence>
<reference evidence="4 5" key="1">
    <citation type="submission" date="2018-05" db="EMBL/GenBank/DDBJ databases">
        <title>Genomic Encyclopedia of Type Strains, Phase IV (KMG-IV): sequencing the most valuable type-strain genomes for metagenomic binning, comparative biology and taxonomic classification.</title>
        <authorList>
            <person name="Goeker M."/>
        </authorList>
    </citation>
    <scope>NUCLEOTIDE SEQUENCE [LARGE SCALE GENOMIC DNA]</scope>
    <source>
        <strain evidence="4 5">DSM 19792</strain>
    </source>
</reference>
<dbReference type="InterPro" id="IPR011250">
    <property type="entry name" value="OMP/PagP_B-barrel"/>
</dbReference>
<evidence type="ECO:0000256" key="2">
    <source>
        <dbReference type="SAM" id="SignalP"/>
    </source>
</evidence>
<keyword evidence="2" id="KW-0732">Signal</keyword>
<feature type="domain" description="Outer membrane protein OmpA-like transmembrane" evidence="3">
    <location>
        <begin position="22"/>
        <end position="160"/>
    </location>
</feature>
<dbReference type="RefSeq" id="WP_110254155.1">
    <property type="nucleotide sequence ID" value="NZ_QJKB01000001.1"/>
</dbReference>
<evidence type="ECO:0000259" key="3">
    <source>
        <dbReference type="Pfam" id="PF01389"/>
    </source>
</evidence>
<evidence type="ECO:0000313" key="4">
    <source>
        <dbReference type="EMBL" id="PXX47830.1"/>
    </source>
</evidence>
<keyword evidence="5" id="KW-1185">Reference proteome</keyword>
<accession>A0A318JTV4</accession>
<evidence type="ECO:0000256" key="1">
    <source>
        <dbReference type="ARBA" id="ARBA00004442"/>
    </source>
</evidence>
<dbReference type="SUPFAM" id="SSF56925">
    <property type="entry name" value="OMPA-like"/>
    <property type="match status" value="1"/>
</dbReference>
<dbReference type="Pfam" id="PF01389">
    <property type="entry name" value="OmpA_membrane"/>
    <property type="match status" value="1"/>
</dbReference>
<evidence type="ECO:0000313" key="5">
    <source>
        <dbReference type="Proteomes" id="UP000247792"/>
    </source>
</evidence>
<feature type="signal peptide" evidence="2">
    <location>
        <begin position="1"/>
        <end position="24"/>
    </location>
</feature>
<dbReference type="Proteomes" id="UP000247792">
    <property type="component" value="Unassembled WGS sequence"/>
</dbReference>
<protein>
    <submittedName>
        <fullName evidence="4">Outer membrane protein with beta-barrel domain</fullName>
    </submittedName>
</protein>
<dbReference type="AlphaFoldDB" id="A0A318JTV4"/>
<proteinExistence type="predicted"/>
<dbReference type="InterPro" id="IPR000498">
    <property type="entry name" value="OmpA-like_TM_dom"/>
</dbReference>